<dbReference type="Proteomes" id="UP000263012">
    <property type="component" value="Chromosome"/>
</dbReference>
<proteinExistence type="predicted"/>
<organism evidence="2 3">
    <name type="scientific">Halalkaliarchaeum desulfuricum</name>
    <dbReference type="NCBI Taxonomy" id="2055893"/>
    <lineage>
        <taxon>Archaea</taxon>
        <taxon>Methanobacteriati</taxon>
        <taxon>Methanobacteriota</taxon>
        <taxon>Stenosarchaea group</taxon>
        <taxon>Halobacteria</taxon>
        <taxon>Halobacteriales</taxon>
        <taxon>Haloferacaceae</taxon>
        <taxon>Halalkaliarchaeum</taxon>
    </lineage>
</organism>
<reference evidence="3" key="1">
    <citation type="submission" date="2017-11" db="EMBL/GenBank/DDBJ databases">
        <title>Phenotypic and genomic properties of facultatively anaerobic sulfur-reducing natronoarchaea from hypersaline soda lakes.</title>
        <authorList>
            <person name="Sorokin D.Y."/>
            <person name="Kublanov I.V."/>
            <person name="Roman P."/>
            <person name="Sinninghe Damste J.S."/>
            <person name="Golyshin P.N."/>
            <person name="Rojo D."/>
            <person name="Ciordia S."/>
            <person name="Mena M.D.C."/>
            <person name="Ferrer M."/>
            <person name="Messina E."/>
            <person name="Smedile F."/>
            <person name="La Spada G."/>
            <person name="La Cono V."/>
            <person name="Yakimov M.M."/>
        </authorList>
    </citation>
    <scope>NUCLEOTIDE SEQUENCE [LARGE SCALE GENOMIC DNA]</scope>
    <source>
        <strain evidence="3">AArc-Sl</strain>
    </source>
</reference>
<dbReference type="InterPro" id="IPR058415">
    <property type="entry name" value="DUF8102"/>
</dbReference>
<sequence length="213" mass="24122">MNTDINRDRGFLTEADRAYLLGRREMTHEGSKRNAEARIRQRVTDAILDFDLLVQMLSKKDRRQVFEPVGDDDQLLDGVTAMIAFAYLGLKEQGVDFEDALVPAVRSAEEAYAADQFEAMVDVDVRFDVETSVEMAHEEIAARLETGQPITSRELFSLALEHGHDVTRYGRIELAVTDDTDESFLERLAEYFDGTLRRPTQSRAVIELSADTD</sequence>
<keyword evidence="3" id="KW-1185">Reference proteome</keyword>
<dbReference type="AlphaFoldDB" id="A0A343TMZ7"/>
<evidence type="ECO:0000259" key="1">
    <source>
        <dbReference type="Pfam" id="PF26404"/>
    </source>
</evidence>
<evidence type="ECO:0000313" key="2">
    <source>
        <dbReference type="EMBL" id="AUX10469.1"/>
    </source>
</evidence>
<dbReference type="GeneID" id="37879211"/>
<dbReference type="RefSeq" id="WP_119820796.1">
    <property type="nucleotide sequence ID" value="NZ_CP025066.1"/>
</dbReference>
<accession>A0A343TMZ7</accession>
<evidence type="ECO:0000313" key="3">
    <source>
        <dbReference type="Proteomes" id="UP000263012"/>
    </source>
</evidence>
<feature type="domain" description="Domain of unknown function" evidence="1">
    <location>
        <begin position="12"/>
        <end position="207"/>
    </location>
</feature>
<protein>
    <recommendedName>
        <fullName evidence="1">Domain of unknown function domain-containing protein</fullName>
    </recommendedName>
</protein>
<dbReference type="OrthoDB" id="193906at2157"/>
<dbReference type="KEGG" id="hdf:AArcSl_2854"/>
<dbReference type="EMBL" id="CP025066">
    <property type="protein sequence ID" value="AUX10469.1"/>
    <property type="molecule type" value="Genomic_DNA"/>
</dbReference>
<name>A0A343TMZ7_9EURY</name>
<gene>
    <name evidence="2" type="ORF">AArcSl_2854</name>
</gene>
<dbReference type="Pfam" id="PF26404">
    <property type="entry name" value="DUF8102"/>
    <property type="match status" value="1"/>
</dbReference>